<sequence length="87" mass="9304">MLAASAGGDIGLAIILACFLSIIPVIGPIIAVILIAAVVGDTCVGNMKNHSSINKKDNMTYVVQLHEMNPNIDRVLQHPEAEIRITR</sequence>
<evidence type="ECO:0000313" key="2">
    <source>
        <dbReference type="EMBL" id="PIZ92960.1"/>
    </source>
</evidence>
<proteinExistence type="predicted"/>
<keyword evidence="1" id="KW-1133">Transmembrane helix</keyword>
<evidence type="ECO:0000256" key="1">
    <source>
        <dbReference type="SAM" id="Phobius"/>
    </source>
</evidence>
<organism evidence="2 3">
    <name type="scientific">Candidatus Magasanikbacteria bacterium CG_4_10_14_0_2_um_filter_41_31</name>
    <dbReference type="NCBI Taxonomy" id="1974639"/>
    <lineage>
        <taxon>Bacteria</taxon>
        <taxon>Candidatus Magasanikiibacteriota</taxon>
    </lineage>
</organism>
<protein>
    <submittedName>
        <fullName evidence="2">Uncharacterized protein</fullName>
    </submittedName>
</protein>
<evidence type="ECO:0000313" key="3">
    <source>
        <dbReference type="Proteomes" id="UP000230078"/>
    </source>
</evidence>
<feature type="transmembrane region" description="Helical" evidence="1">
    <location>
        <begin position="12"/>
        <end position="39"/>
    </location>
</feature>
<accession>A0A2M7V3A1</accession>
<keyword evidence="1" id="KW-0812">Transmembrane</keyword>
<keyword evidence="1" id="KW-0472">Membrane</keyword>
<gene>
    <name evidence="2" type="ORF">COX83_03115</name>
</gene>
<reference evidence="3" key="1">
    <citation type="submission" date="2017-09" db="EMBL/GenBank/DDBJ databases">
        <title>Depth-based differentiation of microbial function through sediment-hosted aquifers and enrichment of novel symbionts in the deep terrestrial subsurface.</title>
        <authorList>
            <person name="Probst A.J."/>
            <person name="Ladd B."/>
            <person name="Jarett J.K."/>
            <person name="Geller-Mcgrath D.E."/>
            <person name="Sieber C.M.K."/>
            <person name="Emerson J.B."/>
            <person name="Anantharaman K."/>
            <person name="Thomas B.C."/>
            <person name="Malmstrom R."/>
            <person name="Stieglmeier M."/>
            <person name="Klingl A."/>
            <person name="Woyke T."/>
            <person name="Ryan C.M."/>
            <person name="Banfield J.F."/>
        </authorList>
    </citation>
    <scope>NUCLEOTIDE SEQUENCE [LARGE SCALE GENOMIC DNA]</scope>
</reference>
<dbReference type="AlphaFoldDB" id="A0A2M7V3A1"/>
<comment type="caution">
    <text evidence="2">The sequence shown here is derived from an EMBL/GenBank/DDBJ whole genome shotgun (WGS) entry which is preliminary data.</text>
</comment>
<dbReference type="EMBL" id="PFPI01000040">
    <property type="protein sequence ID" value="PIZ92960.1"/>
    <property type="molecule type" value="Genomic_DNA"/>
</dbReference>
<name>A0A2M7V3A1_9BACT</name>
<dbReference type="Proteomes" id="UP000230078">
    <property type="component" value="Unassembled WGS sequence"/>
</dbReference>